<organism evidence="1 2">
    <name type="scientific">Blattamonas nauphoetae</name>
    <dbReference type="NCBI Taxonomy" id="2049346"/>
    <lineage>
        <taxon>Eukaryota</taxon>
        <taxon>Metamonada</taxon>
        <taxon>Preaxostyla</taxon>
        <taxon>Oxymonadida</taxon>
        <taxon>Blattamonas</taxon>
    </lineage>
</organism>
<dbReference type="Proteomes" id="UP001281761">
    <property type="component" value="Unassembled WGS sequence"/>
</dbReference>
<dbReference type="SUPFAM" id="SSF48371">
    <property type="entry name" value="ARM repeat"/>
    <property type="match status" value="1"/>
</dbReference>
<proteinExistence type="predicted"/>
<evidence type="ECO:0000313" key="1">
    <source>
        <dbReference type="EMBL" id="KAK2963307.1"/>
    </source>
</evidence>
<comment type="caution">
    <text evidence="1">The sequence shown here is derived from an EMBL/GenBank/DDBJ whole genome shotgun (WGS) entry which is preliminary data.</text>
</comment>
<reference evidence="1 2" key="1">
    <citation type="journal article" date="2022" name="bioRxiv">
        <title>Genomics of Preaxostyla Flagellates Illuminates Evolutionary Transitions and the Path Towards Mitochondrial Loss.</title>
        <authorList>
            <person name="Novak L.V.F."/>
            <person name="Treitli S.C."/>
            <person name="Pyrih J."/>
            <person name="Halakuc P."/>
            <person name="Pipaliya S.V."/>
            <person name="Vacek V."/>
            <person name="Brzon O."/>
            <person name="Soukal P."/>
            <person name="Eme L."/>
            <person name="Dacks J.B."/>
            <person name="Karnkowska A."/>
            <person name="Elias M."/>
            <person name="Hampl V."/>
        </authorList>
    </citation>
    <scope>NUCLEOTIDE SEQUENCE [LARGE SCALE GENOMIC DNA]</scope>
    <source>
        <strain evidence="1">NAU3</strain>
        <tissue evidence="1">Gut</tissue>
    </source>
</reference>
<dbReference type="Gene3D" id="1.25.10.10">
    <property type="entry name" value="Leucine-rich Repeat Variant"/>
    <property type="match status" value="1"/>
</dbReference>
<dbReference type="InterPro" id="IPR016024">
    <property type="entry name" value="ARM-type_fold"/>
</dbReference>
<sequence length="620" mass="69101">MTKQLTLRDSIKRKCISPSYTSISEATKHLSNQIIKADLSFSVDRKALVVSSFSSLAKQLPSLLKQLKSQFPGKSIISLNTLSLHCDQFLIPSLITVSMEKLRELVKNLETDLPNAAQYYKELATFLYVSPIPSVQTLLGFFSKIEFISAGFFSPDSEVRSSCCEVWSELYKLQDCPSFLVRDDIWQFLSTQILTNTDVSCRAVLASGIELCSKTQISQDNNEPILTHQIQSFMNLFKRLVEDEVEVQQPIIRAFQNLIRLSQQIRNLILHPNYLCPLLDITPADQHSSNSTQKSRVLAILDGLSALPVQMETVTSLVGDVFAKILTPDLLQSDPLFLIGALEQFQAFVVNTKLSSPFFSTPQARNVVDFLISTTQDFLLMPTAFETLAAITSCHSSFVVSFNDHAIVRLGIDSLEAQNDPLSLHSIPLLVALLSNPTYDSVISQMGTTSDALARSLPTVFLFINDTTLAVSAILFALRTLPEKHKRNIMEGIQSHVLKLSTPTSSLCPGFEWLVDQTLRTNNEDVERNTFTGLLSMVGYAWFVECVGLSEPLRDFVIEPKLIFPSSFSFQRDLAAALVRSEHLSLIPSHVQAKLRERSQTIVGQTRAEAGVEVDKQVEQ</sequence>
<evidence type="ECO:0000313" key="2">
    <source>
        <dbReference type="Proteomes" id="UP001281761"/>
    </source>
</evidence>
<dbReference type="EMBL" id="JARBJD010000007">
    <property type="protein sequence ID" value="KAK2963307.1"/>
    <property type="molecule type" value="Genomic_DNA"/>
</dbReference>
<protein>
    <submittedName>
        <fullName evidence="1">Uncharacterized protein</fullName>
    </submittedName>
</protein>
<keyword evidence="2" id="KW-1185">Reference proteome</keyword>
<name>A0ABQ9YHR6_9EUKA</name>
<dbReference type="InterPro" id="IPR011989">
    <property type="entry name" value="ARM-like"/>
</dbReference>
<accession>A0ABQ9YHR6</accession>
<gene>
    <name evidence="1" type="ORF">BLNAU_1841</name>
</gene>